<dbReference type="InterPro" id="IPR009628">
    <property type="entry name" value="Phage_tape_measure_N"/>
</dbReference>
<feature type="domain" description="Bacteriophage tail tape measure N-terminal" evidence="2">
    <location>
        <begin position="22"/>
        <end position="112"/>
    </location>
</feature>
<gene>
    <name evidence="3" type="ORF">JWJ88_15995</name>
</gene>
<reference evidence="3 4" key="1">
    <citation type="submission" date="2021-02" db="EMBL/GenBank/DDBJ databases">
        <title>Paracoccus methylovroum sp.nov., a new methanol and methylamine utilizing methylotrophic denitrifer.</title>
        <authorList>
            <person name="Timsy T."/>
            <person name="Behrendt U."/>
            <person name="Ulrich A."/>
            <person name="Spanner T."/>
            <person name="Foesel B.U."/>
            <person name="Horn M.A."/>
            <person name="Kolb S."/>
        </authorList>
    </citation>
    <scope>NUCLEOTIDE SEQUENCE [LARGE SCALE GENOMIC DNA]</scope>
    <source>
        <strain evidence="3 4">H4-D09</strain>
    </source>
</reference>
<sequence>MGVTTQQEADRLLALREKNSGSVGSGSGAAAAMAGNLSFQMNDVAMMTVMGQSPMMVMIQQGPQVAQIFSQIQASGMSMGTALASAFRMMLTPWGLLAIGVIGGGAAIAQGMMRIIPRAKSLEEWMDALSTEFERWKEISAISAASSVDLARDFGEGAEAAQGLYAVLAGLSRLALDEKLKKPALRCVK</sequence>
<dbReference type="RefSeq" id="WP_205296690.1">
    <property type="nucleotide sequence ID" value="NZ_CP070371.1"/>
</dbReference>
<organism evidence="3 4">
    <name type="scientific">Paracoccus methylovorus</name>
    <dbReference type="NCBI Taxonomy" id="2812658"/>
    <lineage>
        <taxon>Bacteria</taxon>
        <taxon>Pseudomonadati</taxon>
        <taxon>Pseudomonadota</taxon>
        <taxon>Alphaproteobacteria</taxon>
        <taxon>Rhodobacterales</taxon>
        <taxon>Paracoccaceae</taxon>
        <taxon>Paracoccus</taxon>
    </lineage>
</organism>
<keyword evidence="4" id="KW-1185">Reference proteome</keyword>
<dbReference type="Pfam" id="PF06791">
    <property type="entry name" value="TMP_2"/>
    <property type="match status" value="1"/>
</dbReference>
<dbReference type="EMBL" id="CP070371">
    <property type="protein sequence ID" value="QRZ15797.1"/>
    <property type="molecule type" value="Genomic_DNA"/>
</dbReference>
<protein>
    <submittedName>
        <fullName evidence="3">Phage tail length tape measure family protein</fullName>
    </submittedName>
</protein>
<feature type="transmembrane region" description="Helical" evidence="1">
    <location>
        <begin position="94"/>
        <end position="116"/>
    </location>
</feature>
<evidence type="ECO:0000313" key="3">
    <source>
        <dbReference type="EMBL" id="QRZ15797.1"/>
    </source>
</evidence>
<proteinExistence type="predicted"/>
<evidence type="ECO:0000313" key="4">
    <source>
        <dbReference type="Proteomes" id="UP000663629"/>
    </source>
</evidence>
<keyword evidence="1" id="KW-0812">Transmembrane</keyword>
<evidence type="ECO:0000256" key="1">
    <source>
        <dbReference type="SAM" id="Phobius"/>
    </source>
</evidence>
<accession>A0ABX7JNI7</accession>
<keyword evidence="1" id="KW-1133">Transmembrane helix</keyword>
<keyword evidence="1" id="KW-0472">Membrane</keyword>
<dbReference type="Proteomes" id="UP000663629">
    <property type="component" value="Chromosome 2"/>
</dbReference>
<evidence type="ECO:0000259" key="2">
    <source>
        <dbReference type="Pfam" id="PF06791"/>
    </source>
</evidence>
<name>A0ABX7JNI7_9RHOB</name>